<evidence type="ECO:0000313" key="2">
    <source>
        <dbReference type="EMBL" id="GIX65183.1"/>
    </source>
</evidence>
<proteinExistence type="predicted"/>
<dbReference type="RefSeq" id="XP_067717252.1">
    <property type="nucleotide sequence ID" value="XM_067861151.1"/>
</dbReference>
<organism evidence="2 3">
    <name type="scientific">Babesia caballi</name>
    <dbReference type="NCBI Taxonomy" id="5871"/>
    <lineage>
        <taxon>Eukaryota</taxon>
        <taxon>Sar</taxon>
        <taxon>Alveolata</taxon>
        <taxon>Apicomplexa</taxon>
        <taxon>Aconoidasida</taxon>
        <taxon>Piroplasmida</taxon>
        <taxon>Babesiidae</taxon>
        <taxon>Babesia</taxon>
    </lineage>
</organism>
<feature type="region of interest" description="Disordered" evidence="1">
    <location>
        <begin position="104"/>
        <end position="128"/>
    </location>
</feature>
<evidence type="ECO:0000313" key="3">
    <source>
        <dbReference type="Proteomes" id="UP001497744"/>
    </source>
</evidence>
<dbReference type="GeneID" id="94196664"/>
<dbReference type="AlphaFoldDB" id="A0AAV4LYY2"/>
<feature type="compositionally biased region" description="Basic residues" evidence="1">
    <location>
        <begin position="119"/>
        <end position="128"/>
    </location>
</feature>
<sequence length="385" mass="43810">MILCLSATHLALGEVHVHRHHWRVFLQGVLYQEPEPLVGVGLLLLHAELHRRAEPGGELLLRHGEKHRLVLDPLAQLRLLGARLRVGYQLDGEHVDAVRDQVRHRAGRPPQGQAAAGDHHRHQLGHRERRPGHRLHVIVDRLHGGLQLLQGALELDRNLLLDVAELNTRAVFDVVGVHNRPPAVIHYHARHAAAHRVRSLDRRDLEVHREIPHGVDGRVWRKAERHHLQHLRHEDRELLDLLRELLPHPRHLVALAVDQDDVGHRELANELLGLVVVRVRAEGYLLHGALALDALVPDVHHFGVAPQLVRQRPLHSVPRDHHAVPAVRGDFFEYLQGRAPLQHPRRGHDHARPVRVHVRHDVAERPGVLDELEVEGVEPVVHALH</sequence>
<reference evidence="2 3" key="1">
    <citation type="submission" date="2021-06" db="EMBL/GenBank/DDBJ databases">
        <title>Genome sequence of Babesia caballi.</title>
        <authorList>
            <person name="Yamagishi J."/>
            <person name="Kidaka T."/>
            <person name="Ochi A."/>
        </authorList>
    </citation>
    <scope>NUCLEOTIDE SEQUENCE [LARGE SCALE GENOMIC DNA]</scope>
    <source>
        <strain evidence="2">USDA-D6B2</strain>
    </source>
</reference>
<evidence type="ECO:0000256" key="1">
    <source>
        <dbReference type="SAM" id="MobiDB-lite"/>
    </source>
</evidence>
<name>A0AAV4LYY2_BABCB</name>
<keyword evidence="3" id="KW-1185">Reference proteome</keyword>
<accession>A0AAV4LYY2</accession>
<dbReference type="Proteomes" id="UP001497744">
    <property type="component" value="Unassembled WGS sequence"/>
</dbReference>
<protein>
    <submittedName>
        <fullName evidence="2">RNA polymerase III</fullName>
    </submittedName>
</protein>
<gene>
    <name evidence="2" type="ORF">BcabD6B2_46180</name>
</gene>
<dbReference type="EMBL" id="BPLF01000004">
    <property type="protein sequence ID" value="GIX65183.1"/>
    <property type="molecule type" value="Genomic_DNA"/>
</dbReference>
<comment type="caution">
    <text evidence="2">The sequence shown here is derived from an EMBL/GenBank/DDBJ whole genome shotgun (WGS) entry which is preliminary data.</text>
</comment>